<evidence type="ECO:0000313" key="2">
    <source>
        <dbReference type="EMBL" id="QQM32926.1"/>
    </source>
</evidence>
<dbReference type="InterPro" id="IPR010466">
    <property type="entry name" value="DUF1058"/>
</dbReference>
<protein>
    <recommendedName>
        <fullName evidence="4">Aspartyl-trna synthetase</fullName>
    </recommendedName>
</protein>
<sequence>MKLNFLSLFASLYIAASVLPNGAQALEEKGQETGFPLPRFVSLKSEKANMRVGPGLQYRIKLVYTEPGFPLEVLAEYGNWRQVRDYSADVGWMHEVLLSGKRTAVVAPWKKGYTALRERPSFDGDVRAKLESKVLVNVNSCNTAWCNVSAGDPSVEGYVNQLALWGVYPGEAIN</sequence>
<accession>A0A7T7HPI3</accession>
<feature type="signal peptide" evidence="1">
    <location>
        <begin position="1"/>
        <end position="25"/>
    </location>
</feature>
<keyword evidence="2" id="KW-0614">Plasmid</keyword>
<dbReference type="AlphaFoldDB" id="A0A7T7HPI3"/>
<gene>
    <name evidence="2" type="ORF">JET14_21040</name>
</gene>
<dbReference type="RefSeq" id="WP_200338288.1">
    <property type="nucleotide sequence ID" value="NZ_CP066787.1"/>
</dbReference>
<geneLocation type="plasmid" evidence="2 3">
    <name>plas-001</name>
</geneLocation>
<dbReference type="Gene3D" id="2.30.30.40">
    <property type="entry name" value="SH3 Domains"/>
    <property type="match status" value="1"/>
</dbReference>
<dbReference type="EMBL" id="CP066787">
    <property type="protein sequence ID" value="QQM32926.1"/>
    <property type="molecule type" value="Genomic_DNA"/>
</dbReference>
<proteinExistence type="predicted"/>
<organism evidence="2 3">
    <name type="scientific">Martelella lutilitoris</name>
    <dbReference type="NCBI Taxonomy" id="2583532"/>
    <lineage>
        <taxon>Bacteria</taxon>
        <taxon>Pseudomonadati</taxon>
        <taxon>Pseudomonadota</taxon>
        <taxon>Alphaproteobacteria</taxon>
        <taxon>Hyphomicrobiales</taxon>
        <taxon>Aurantimonadaceae</taxon>
        <taxon>Martelella</taxon>
    </lineage>
</organism>
<evidence type="ECO:0000313" key="3">
    <source>
        <dbReference type="Proteomes" id="UP000596083"/>
    </source>
</evidence>
<name>A0A7T7HPI3_9HYPH</name>
<evidence type="ECO:0008006" key="4">
    <source>
        <dbReference type="Google" id="ProtNLM"/>
    </source>
</evidence>
<feature type="chain" id="PRO_5032896551" description="Aspartyl-trna synthetase" evidence="1">
    <location>
        <begin position="26"/>
        <end position="174"/>
    </location>
</feature>
<reference evidence="2 3" key="1">
    <citation type="submission" date="2020-12" db="EMBL/GenBank/DDBJ databases">
        <authorList>
            <person name="Zheng R.K."/>
            <person name="Sun C.M."/>
        </authorList>
    </citation>
    <scope>NUCLEOTIDE SEQUENCE [LARGE SCALE GENOMIC DNA]</scope>
    <source>
        <strain evidence="2 3">ZRK001</strain>
        <plasmid evidence="2 3">plas-001</plasmid>
    </source>
</reference>
<evidence type="ECO:0000256" key="1">
    <source>
        <dbReference type="SAM" id="SignalP"/>
    </source>
</evidence>
<dbReference type="KEGG" id="mlut:JET14_21040"/>
<dbReference type="Proteomes" id="UP000596083">
    <property type="component" value="Plasmid plas-001"/>
</dbReference>
<keyword evidence="1" id="KW-0732">Signal</keyword>
<dbReference type="Pfam" id="PF06347">
    <property type="entry name" value="SH3_4"/>
    <property type="match status" value="2"/>
</dbReference>